<dbReference type="InterPro" id="IPR013128">
    <property type="entry name" value="Peptidase_C1A"/>
</dbReference>
<dbReference type="SMART" id="SM00645">
    <property type="entry name" value="Pept_C1"/>
    <property type="match status" value="1"/>
</dbReference>
<organism evidence="5 7">
    <name type="scientific">Adineta steineri</name>
    <dbReference type="NCBI Taxonomy" id="433720"/>
    <lineage>
        <taxon>Eukaryota</taxon>
        <taxon>Metazoa</taxon>
        <taxon>Spiralia</taxon>
        <taxon>Gnathifera</taxon>
        <taxon>Rotifera</taxon>
        <taxon>Eurotatoria</taxon>
        <taxon>Bdelloidea</taxon>
        <taxon>Adinetida</taxon>
        <taxon>Adinetidae</taxon>
        <taxon>Adineta</taxon>
    </lineage>
</organism>
<feature type="chain" id="PRO_5035608774" evidence="2">
    <location>
        <begin position="22"/>
        <end position="384"/>
    </location>
</feature>
<keyword evidence="2" id="KW-0732">Signal</keyword>
<dbReference type="GO" id="GO:0006508">
    <property type="term" value="P:proteolysis"/>
    <property type="evidence" value="ECO:0007669"/>
    <property type="project" value="InterPro"/>
</dbReference>
<dbReference type="AlphaFoldDB" id="A0A815UYE4"/>
<evidence type="ECO:0000313" key="6">
    <source>
        <dbReference type="EMBL" id="CAF4054787.1"/>
    </source>
</evidence>
<evidence type="ECO:0000313" key="7">
    <source>
        <dbReference type="Proteomes" id="UP000663845"/>
    </source>
</evidence>
<dbReference type="Proteomes" id="UP000663844">
    <property type="component" value="Unassembled WGS sequence"/>
</dbReference>
<dbReference type="PANTHER" id="PTHR12411">
    <property type="entry name" value="CYSTEINE PROTEASE FAMILY C1-RELATED"/>
    <property type="match status" value="1"/>
</dbReference>
<dbReference type="Proteomes" id="UP000663845">
    <property type="component" value="Unassembled WGS sequence"/>
</dbReference>
<dbReference type="InterPro" id="IPR000668">
    <property type="entry name" value="Peptidase_C1A_C"/>
</dbReference>
<dbReference type="GO" id="GO:0008234">
    <property type="term" value="F:cysteine-type peptidase activity"/>
    <property type="evidence" value="ECO:0007669"/>
    <property type="project" value="InterPro"/>
</dbReference>
<dbReference type="InterPro" id="IPR038765">
    <property type="entry name" value="Papain-like_cys_pep_sf"/>
</dbReference>
<protein>
    <submittedName>
        <fullName evidence="5">Uncharacterized protein</fullName>
    </submittedName>
</protein>
<gene>
    <name evidence="5" type="ORF">JYZ213_LOCUS44830</name>
    <name evidence="6" type="ORF">OXD698_LOCUS32761</name>
</gene>
<name>A0A815UYE4_9BILA</name>
<dbReference type="Pfam" id="PF08246">
    <property type="entry name" value="Inhibitor_I29"/>
    <property type="match status" value="1"/>
</dbReference>
<dbReference type="Gene3D" id="3.90.70.10">
    <property type="entry name" value="Cysteine proteinases"/>
    <property type="match status" value="1"/>
</dbReference>
<evidence type="ECO:0000256" key="1">
    <source>
        <dbReference type="ARBA" id="ARBA00008455"/>
    </source>
</evidence>
<dbReference type="SUPFAM" id="SSF54001">
    <property type="entry name" value="Cysteine proteinases"/>
    <property type="match status" value="1"/>
</dbReference>
<dbReference type="PROSITE" id="PS00639">
    <property type="entry name" value="THIOL_PROTEASE_HIS"/>
    <property type="match status" value="1"/>
</dbReference>
<evidence type="ECO:0000256" key="2">
    <source>
        <dbReference type="SAM" id="SignalP"/>
    </source>
</evidence>
<reference evidence="5" key="1">
    <citation type="submission" date="2021-02" db="EMBL/GenBank/DDBJ databases">
        <authorList>
            <person name="Nowell W R."/>
        </authorList>
    </citation>
    <scope>NUCLEOTIDE SEQUENCE</scope>
</reference>
<dbReference type="InterPro" id="IPR025660">
    <property type="entry name" value="Pept_his_AS"/>
</dbReference>
<feature type="domain" description="Cathepsin propeptide inhibitor" evidence="4">
    <location>
        <begin position="51"/>
        <end position="108"/>
    </location>
</feature>
<dbReference type="EMBL" id="CAJOAZ010004345">
    <property type="protein sequence ID" value="CAF4054787.1"/>
    <property type="molecule type" value="Genomic_DNA"/>
</dbReference>
<dbReference type="SMART" id="SM00848">
    <property type="entry name" value="Inhibitor_I29"/>
    <property type="match status" value="1"/>
</dbReference>
<proteinExistence type="inferred from homology"/>
<feature type="domain" description="Peptidase C1A papain C-terminal" evidence="3">
    <location>
        <begin position="146"/>
        <end position="381"/>
    </location>
</feature>
<accession>A0A815UYE4</accession>
<comment type="similarity">
    <text evidence="1">Belongs to the peptidase C1 family.</text>
</comment>
<feature type="signal peptide" evidence="2">
    <location>
        <begin position="1"/>
        <end position="21"/>
    </location>
</feature>
<evidence type="ECO:0000313" key="5">
    <source>
        <dbReference type="EMBL" id="CAF1525605.1"/>
    </source>
</evidence>
<evidence type="ECO:0000259" key="3">
    <source>
        <dbReference type="SMART" id="SM00645"/>
    </source>
</evidence>
<dbReference type="InterPro" id="IPR013201">
    <property type="entry name" value="Prot_inhib_I29"/>
</dbReference>
<dbReference type="EMBL" id="CAJNOG010003109">
    <property type="protein sequence ID" value="CAF1525605.1"/>
    <property type="molecule type" value="Genomic_DNA"/>
</dbReference>
<comment type="caution">
    <text evidence="5">The sequence shown here is derived from an EMBL/GenBank/DDBJ whole genome shotgun (WGS) entry which is preliminary data.</text>
</comment>
<evidence type="ECO:0000259" key="4">
    <source>
        <dbReference type="SMART" id="SM00848"/>
    </source>
</evidence>
<dbReference type="PRINTS" id="PR00705">
    <property type="entry name" value="PAPAIN"/>
</dbReference>
<dbReference type="InterPro" id="IPR039417">
    <property type="entry name" value="Peptidase_C1A_papain-like"/>
</dbReference>
<dbReference type="CDD" id="cd02248">
    <property type="entry name" value="Peptidase_C1A"/>
    <property type="match status" value="1"/>
</dbReference>
<sequence length="384" mass="41917">MRTTEFILCFILLVGVQVSSTDLDKALETFIASTIGKSSGGSNSDAIQNLFSLYKKEFNRKTQTANEEKLRLDSFSASLNTLVDHHRQGEKAYTLGLNNHSDWTQDELTKLNGVRVPQGNILTTNAKAGERFTTWDGKIATGKTSLPTSYDYTTRVASGTNVPVVQPIKDQGNCGSCYTFAFISLLEFQYAVQLKASQSLSEQQMIDCSTKDNGCNGGYFTNTFSYLQSNLLQVNTESYYPYKAVKSTCVFKATGPEVKYGSLLYSAVTANNAAAMQQALVNYGPLWVSVFAGNSSSSYQQILSGFNSYKSGIWQPSGCPTSLASTNHAVVIVGYGVDATTNIPYWKVRNSWGTSWGEAGYFQIRSGVNMCGIESGPFYIAKPA</sequence>
<dbReference type="Pfam" id="PF00112">
    <property type="entry name" value="Peptidase_C1"/>
    <property type="match status" value="1"/>
</dbReference>